<evidence type="ECO:0000256" key="2">
    <source>
        <dbReference type="ARBA" id="ARBA00022525"/>
    </source>
</evidence>
<dbReference type="Proteomes" id="UP000190648">
    <property type="component" value="Unassembled WGS sequence"/>
</dbReference>
<evidence type="ECO:0000313" key="8">
    <source>
        <dbReference type="EMBL" id="OPJ70823.1"/>
    </source>
</evidence>
<keyword evidence="2" id="KW-0964">Secreted</keyword>
<feature type="chain" id="PRO_5013183576" description="NELL2-interacting cell ontogeny regulator 1" evidence="7">
    <location>
        <begin position="22"/>
        <end position="309"/>
    </location>
</feature>
<dbReference type="GO" id="GO:0005576">
    <property type="term" value="C:extracellular region"/>
    <property type="evidence" value="ECO:0007669"/>
    <property type="project" value="UniProtKB-SubCell"/>
</dbReference>
<dbReference type="Pfam" id="PF15161">
    <property type="entry name" value="Neuropep_like"/>
    <property type="match status" value="1"/>
</dbReference>
<evidence type="ECO:0000256" key="1">
    <source>
        <dbReference type="ARBA" id="ARBA00004613"/>
    </source>
</evidence>
<comment type="subcellular location">
    <subcellularLocation>
        <location evidence="1">Secreted</location>
    </subcellularLocation>
</comment>
<comment type="similarity">
    <text evidence="6">Belongs to the NICOL family.</text>
</comment>
<name>A0A1V4JF03_PATFA</name>
<keyword evidence="4" id="KW-0694">RNA-binding</keyword>
<keyword evidence="9" id="KW-1185">Reference proteome</keyword>
<feature type="signal peptide" evidence="7">
    <location>
        <begin position="1"/>
        <end position="21"/>
    </location>
</feature>
<evidence type="ECO:0000256" key="4">
    <source>
        <dbReference type="ARBA" id="ARBA00022884"/>
    </source>
</evidence>
<dbReference type="AlphaFoldDB" id="A0A1V4JF03"/>
<comment type="caution">
    <text evidence="8">The sequence shown here is derived from an EMBL/GenBank/DDBJ whole genome shotgun (WGS) entry which is preliminary data.</text>
</comment>
<dbReference type="InterPro" id="IPR028147">
    <property type="entry name" value="NICOL"/>
</dbReference>
<dbReference type="PANTHER" id="PTHR35451:SF1">
    <property type="entry name" value="NEUROPEPTIDE-LIKE PROTEIN C4ORF48"/>
    <property type="match status" value="1"/>
</dbReference>
<evidence type="ECO:0000256" key="5">
    <source>
        <dbReference type="ARBA" id="ARBA00040520"/>
    </source>
</evidence>
<evidence type="ECO:0000256" key="6">
    <source>
        <dbReference type="ARBA" id="ARBA00046322"/>
    </source>
</evidence>
<sequence>MSPRGRVLSDLGLFLIPASSAQLTDTVLDSDTSPAVLRFDTRRHVGQNSSGTACTPFLRTMKSGAEYQTTVTREAWLVQIHCSNNPYPDEYREGAVRPTYCSAIDPGPSISTLCTEAWETGAQFSYLSTMSMLAPEGDDNQRKVARMALGKQVAWSRLSIQLHRLWEKLPADFERDESNDPALKTLPRAAVCSGHFKETITKTKEREIRETPIPKMLAPCLLRRVAVAVPLVVVVALLLTEPVRSDQEAGTAIPAESRPCVDCHAFEFMQRALQDLKKTAYNLDTRTETLLLQVEKRNLCDCVAANLLN</sequence>
<protein>
    <recommendedName>
        <fullName evidence="5">NELL2-interacting cell ontogeny regulator 1</fullName>
    </recommendedName>
</protein>
<dbReference type="OrthoDB" id="9875352at2759"/>
<accession>A0A1V4JF03</accession>
<evidence type="ECO:0000256" key="3">
    <source>
        <dbReference type="ARBA" id="ARBA00022729"/>
    </source>
</evidence>
<reference evidence="8 9" key="1">
    <citation type="submission" date="2016-02" db="EMBL/GenBank/DDBJ databases">
        <title>Band-tailed pigeon sequencing and assembly.</title>
        <authorList>
            <person name="Soares A.E."/>
            <person name="Novak B.J."/>
            <person name="Rice E.S."/>
            <person name="O'Connell B."/>
            <person name="Chang D."/>
            <person name="Weber S."/>
            <person name="Shapiro B."/>
        </authorList>
    </citation>
    <scope>NUCLEOTIDE SEQUENCE [LARGE SCALE GENOMIC DNA]</scope>
    <source>
        <strain evidence="8">BTP2013</strain>
        <tissue evidence="8">Blood</tissue>
    </source>
</reference>
<dbReference type="EMBL" id="LSYS01007721">
    <property type="protein sequence ID" value="OPJ70823.1"/>
    <property type="molecule type" value="Genomic_DNA"/>
</dbReference>
<keyword evidence="3 7" id="KW-0732">Signal</keyword>
<dbReference type="PANTHER" id="PTHR35451">
    <property type="entry name" value="NEUROPEPTIDE-LIKE PROTEIN C4ORF48"/>
    <property type="match status" value="1"/>
</dbReference>
<proteinExistence type="inferred from homology"/>
<gene>
    <name evidence="8" type="ORF">AV530_017184</name>
</gene>
<dbReference type="GO" id="GO:0003723">
    <property type="term" value="F:RNA binding"/>
    <property type="evidence" value="ECO:0007669"/>
    <property type="project" value="UniProtKB-KW"/>
</dbReference>
<evidence type="ECO:0000256" key="7">
    <source>
        <dbReference type="SAM" id="SignalP"/>
    </source>
</evidence>
<evidence type="ECO:0000313" key="9">
    <source>
        <dbReference type="Proteomes" id="UP000190648"/>
    </source>
</evidence>
<organism evidence="8 9">
    <name type="scientific">Patagioenas fasciata monilis</name>
    <dbReference type="NCBI Taxonomy" id="372326"/>
    <lineage>
        <taxon>Eukaryota</taxon>
        <taxon>Metazoa</taxon>
        <taxon>Chordata</taxon>
        <taxon>Craniata</taxon>
        <taxon>Vertebrata</taxon>
        <taxon>Euteleostomi</taxon>
        <taxon>Archelosauria</taxon>
        <taxon>Archosauria</taxon>
        <taxon>Dinosauria</taxon>
        <taxon>Saurischia</taxon>
        <taxon>Theropoda</taxon>
        <taxon>Coelurosauria</taxon>
        <taxon>Aves</taxon>
        <taxon>Neognathae</taxon>
        <taxon>Neoaves</taxon>
        <taxon>Columbimorphae</taxon>
        <taxon>Columbiformes</taxon>
        <taxon>Columbidae</taxon>
        <taxon>Patagioenas</taxon>
    </lineage>
</organism>